<feature type="domain" description="CFA20" evidence="2">
    <location>
        <begin position="31"/>
        <end position="167"/>
    </location>
</feature>
<feature type="compositionally biased region" description="Polar residues" evidence="1">
    <location>
        <begin position="305"/>
        <end position="322"/>
    </location>
</feature>
<comment type="caution">
    <text evidence="3">The sequence shown here is derived from an EMBL/GenBank/DDBJ whole genome shotgun (WGS) entry which is preliminary data.</text>
</comment>
<dbReference type="EMBL" id="CAJZBQ010000048">
    <property type="protein sequence ID" value="CAG9329797.1"/>
    <property type="molecule type" value="Genomic_DNA"/>
</dbReference>
<dbReference type="PANTHER" id="PTHR12458">
    <property type="entry name" value="ORF PROTEIN"/>
    <property type="match status" value="1"/>
</dbReference>
<accession>A0AAU9JYZ7</accession>
<dbReference type="Proteomes" id="UP001162131">
    <property type="component" value="Unassembled WGS sequence"/>
</dbReference>
<dbReference type="Pfam" id="PF05018">
    <property type="entry name" value="CFA20_dom"/>
    <property type="match status" value="1"/>
</dbReference>
<keyword evidence="4" id="KW-1185">Reference proteome</keyword>
<dbReference type="InterPro" id="IPR040441">
    <property type="entry name" value="CFA20/CFAP20DC"/>
</dbReference>
<evidence type="ECO:0000313" key="3">
    <source>
        <dbReference type="EMBL" id="CAG9329797.1"/>
    </source>
</evidence>
<organism evidence="3 4">
    <name type="scientific">Blepharisma stoltei</name>
    <dbReference type="NCBI Taxonomy" id="1481888"/>
    <lineage>
        <taxon>Eukaryota</taxon>
        <taxon>Sar</taxon>
        <taxon>Alveolata</taxon>
        <taxon>Ciliophora</taxon>
        <taxon>Postciliodesmatophora</taxon>
        <taxon>Heterotrichea</taxon>
        <taxon>Heterotrichida</taxon>
        <taxon>Blepharismidae</taxon>
        <taxon>Blepharisma</taxon>
    </lineage>
</organism>
<evidence type="ECO:0000256" key="1">
    <source>
        <dbReference type="SAM" id="MobiDB-lite"/>
    </source>
</evidence>
<proteinExistence type="predicted"/>
<dbReference type="InterPro" id="IPR007714">
    <property type="entry name" value="CFA20_dom"/>
</dbReference>
<evidence type="ECO:0000259" key="2">
    <source>
        <dbReference type="Pfam" id="PF05018"/>
    </source>
</evidence>
<feature type="compositionally biased region" description="Basic and acidic residues" evidence="1">
    <location>
        <begin position="330"/>
        <end position="345"/>
    </location>
</feature>
<dbReference type="AlphaFoldDB" id="A0AAU9JYZ7"/>
<sequence length="481" mass="54814">MYQNSFQSGPYVELANPSEKTPQWSINKPKWKLFEKTVKGYIISLDSHNAKLQLPSNDKQSLALIQPYLVLQVYLTPGQPFTLDLAISDISGTKRRLLFSSASKEIVSAPLHSRIPNWPFLRGAWSCISIDMSSFVTACFPGNTFRSLDSITVHSFCKIRRIFTMKNPLFELSENSAKNPQNCENVPKVLEFPPGVQFSNQNVGPELVMTPESERSGLSVRSKKEEIVFEDRIPVATAPIRNLPKSRQKTVSPRRNFQSNTTNEFFNKSLLNKTKTIDKTPQQAVKRKGSAGIPIKKVSHKPKNHSISNEENQNIALNTENSPKQKRFRGFSDDHEVHSKFSNENRYEDLNESEIKESIVIEKSSKNLSNCSSFVNQSIQEEIEIDRQSPQNNPHDLIEHNFFPAPAQITKNSTSPVPLPNFYDKNLSEMTKFRPFTPPFSGLASMQNLRIPKNSQENQLIYDSILNCYYDPSSQEYYKIK</sequence>
<gene>
    <name evidence="3" type="ORF">BSTOLATCC_MIC49413</name>
</gene>
<name>A0AAU9JYZ7_9CILI</name>
<protein>
    <recommendedName>
        <fullName evidence="2">CFA20 domain-containing protein</fullName>
    </recommendedName>
</protein>
<feature type="region of interest" description="Disordered" evidence="1">
    <location>
        <begin position="280"/>
        <end position="345"/>
    </location>
</feature>
<evidence type="ECO:0000313" key="4">
    <source>
        <dbReference type="Proteomes" id="UP001162131"/>
    </source>
</evidence>
<reference evidence="3" key="1">
    <citation type="submission" date="2021-09" db="EMBL/GenBank/DDBJ databases">
        <authorList>
            <consortium name="AG Swart"/>
            <person name="Singh M."/>
            <person name="Singh A."/>
            <person name="Seah K."/>
            <person name="Emmerich C."/>
        </authorList>
    </citation>
    <scope>NUCLEOTIDE SEQUENCE</scope>
    <source>
        <strain evidence="3">ATCC30299</strain>
    </source>
</reference>